<dbReference type="SUPFAM" id="SSF46785">
    <property type="entry name" value="Winged helix' DNA-binding domain"/>
    <property type="match status" value="1"/>
</dbReference>
<accession>A0ABT8N4V7</accession>
<comment type="caution">
    <text evidence="5">The sequence shown here is derived from an EMBL/GenBank/DDBJ whole genome shotgun (WGS) entry which is preliminary data.</text>
</comment>
<dbReference type="InterPro" id="IPR036390">
    <property type="entry name" value="WH_DNA-bd_sf"/>
</dbReference>
<dbReference type="PROSITE" id="PS01117">
    <property type="entry name" value="HTH_MARR_1"/>
    <property type="match status" value="1"/>
</dbReference>
<evidence type="ECO:0000259" key="4">
    <source>
        <dbReference type="PROSITE" id="PS50995"/>
    </source>
</evidence>
<dbReference type="Gene3D" id="1.10.10.10">
    <property type="entry name" value="Winged helix-like DNA-binding domain superfamily/Winged helix DNA-binding domain"/>
    <property type="match status" value="1"/>
</dbReference>
<gene>
    <name evidence="5" type="ORF">QWY14_13980</name>
</gene>
<proteinExistence type="predicted"/>
<dbReference type="InterPro" id="IPR000835">
    <property type="entry name" value="HTH_MarR-typ"/>
</dbReference>
<dbReference type="PANTHER" id="PTHR33164:SF43">
    <property type="entry name" value="HTH-TYPE TRANSCRIPTIONAL REPRESSOR YETL"/>
    <property type="match status" value="1"/>
</dbReference>
<evidence type="ECO:0000256" key="1">
    <source>
        <dbReference type="ARBA" id="ARBA00023015"/>
    </source>
</evidence>
<reference evidence="5 6" key="1">
    <citation type="submission" date="2023-06" db="EMBL/GenBank/DDBJ databases">
        <title>Novel species in genus Planococcus.</title>
        <authorList>
            <person name="Ning S."/>
        </authorList>
    </citation>
    <scope>NUCLEOTIDE SEQUENCE [LARGE SCALE GENOMIC DNA]</scope>
    <source>
        <strain evidence="5 6">N028</strain>
    </source>
</reference>
<dbReference type="InterPro" id="IPR023187">
    <property type="entry name" value="Tscrpt_reg_MarR-type_CS"/>
</dbReference>
<protein>
    <submittedName>
        <fullName evidence="5">MarR family transcriptional regulator</fullName>
    </submittedName>
</protein>
<dbReference type="RefSeq" id="WP_301724489.1">
    <property type="nucleotide sequence ID" value="NZ_JAUJWV010000002.1"/>
</dbReference>
<dbReference type="EMBL" id="JAUJWV010000002">
    <property type="protein sequence ID" value="MDN7242919.1"/>
    <property type="molecule type" value="Genomic_DNA"/>
</dbReference>
<keyword evidence="2" id="KW-0238">DNA-binding</keyword>
<dbReference type="Proteomes" id="UP001172055">
    <property type="component" value="Unassembled WGS sequence"/>
</dbReference>
<keyword evidence="6" id="KW-1185">Reference proteome</keyword>
<evidence type="ECO:0000313" key="5">
    <source>
        <dbReference type="EMBL" id="MDN7242919.1"/>
    </source>
</evidence>
<dbReference type="Pfam" id="PF12802">
    <property type="entry name" value="MarR_2"/>
    <property type="match status" value="1"/>
</dbReference>
<dbReference type="SMART" id="SM00347">
    <property type="entry name" value="HTH_MARR"/>
    <property type="match status" value="1"/>
</dbReference>
<feature type="domain" description="HTH marR-type" evidence="4">
    <location>
        <begin position="11"/>
        <end position="146"/>
    </location>
</feature>
<name>A0ABT8N4V7_9BACL</name>
<dbReference type="PANTHER" id="PTHR33164">
    <property type="entry name" value="TRANSCRIPTIONAL REGULATOR, MARR FAMILY"/>
    <property type="match status" value="1"/>
</dbReference>
<dbReference type="InterPro" id="IPR039422">
    <property type="entry name" value="MarR/SlyA-like"/>
</dbReference>
<keyword evidence="3" id="KW-0804">Transcription</keyword>
<evidence type="ECO:0000256" key="2">
    <source>
        <dbReference type="ARBA" id="ARBA00023125"/>
    </source>
</evidence>
<sequence length="158" mass="17675">MPTENQSTTEAVELLQSFGSVHKNLFRFVQKSAADHGLSVPQYSILITLISEPALTQKTIGDKTFLPKSTLSQAVDGLVKEGLLERQQVEGNRREVLLALSEKGLEFIQKLHMKEGSVLDVFQTVINALEPQEVEGLLKTHNRINLLLETIQLEEQLK</sequence>
<dbReference type="PROSITE" id="PS50995">
    <property type="entry name" value="HTH_MARR_2"/>
    <property type="match status" value="1"/>
</dbReference>
<keyword evidence="1" id="KW-0805">Transcription regulation</keyword>
<evidence type="ECO:0000256" key="3">
    <source>
        <dbReference type="ARBA" id="ARBA00023163"/>
    </source>
</evidence>
<dbReference type="InterPro" id="IPR036388">
    <property type="entry name" value="WH-like_DNA-bd_sf"/>
</dbReference>
<evidence type="ECO:0000313" key="6">
    <source>
        <dbReference type="Proteomes" id="UP001172055"/>
    </source>
</evidence>
<organism evidence="5 6">
    <name type="scientific">Planococcus shixiaomingii</name>
    <dbReference type="NCBI Taxonomy" id="3058393"/>
    <lineage>
        <taxon>Bacteria</taxon>
        <taxon>Bacillati</taxon>
        <taxon>Bacillota</taxon>
        <taxon>Bacilli</taxon>
        <taxon>Bacillales</taxon>
        <taxon>Caryophanaceae</taxon>
        <taxon>Planococcus</taxon>
    </lineage>
</organism>